<organism evidence="9">
    <name type="scientific">Leucothrix mucor</name>
    <dbReference type="NCBI Taxonomy" id="45248"/>
    <lineage>
        <taxon>Bacteria</taxon>
        <taxon>Pseudomonadati</taxon>
        <taxon>Pseudomonadota</taxon>
        <taxon>Gammaproteobacteria</taxon>
        <taxon>Thiotrichales</taxon>
        <taxon>Thiotrichaceae</taxon>
        <taxon>Leucothrix</taxon>
    </lineage>
</organism>
<dbReference type="GO" id="GO:0008324">
    <property type="term" value="F:monoatomic cation transmembrane transporter activity"/>
    <property type="evidence" value="ECO:0007669"/>
    <property type="project" value="InterPro"/>
</dbReference>
<dbReference type="InterPro" id="IPR036721">
    <property type="entry name" value="RCK_C_sf"/>
</dbReference>
<keyword evidence="6 7" id="KW-0472">Membrane</keyword>
<feature type="transmembrane region" description="Helical" evidence="7">
    <location>
        <begin position="94"/>
        <end position="116"/>
    </location>
</feature>
<dbReference type="InterPro" id="IPR004680">
    <property type="entry name" value="Cit_transptr-like_dom"/>
</dbReference>
<evidence type="ECO:0000256" key="7">
    <source>
        <dbReference type="SAM" id="Phobius"/>
    </source>
</evidence>
<dbReference type="SUPFAM" id="SSF116726">
    <property type="entry name" value="TrkA C-terminal domain-like"/>
    <property type="match status" value="2"/>
</dbReference>
<evidence type="ECO:0000256" key="6">
    <source>
        <dbReference type="ARBA" id="ARBA00023136"/>
    </source>
</evidence>
<keyword evidence="3 7" id="KW-0812">Transmembrane</keyword>
<feature type="domain" description="RCK C-terminal" evidence="8">
    <location>
        <begin position="271"/>
        <end position="357"/>
    </location>
</feature>
<keyword evidence="5 7" id="KW-1133">Transmembrane helix</keyword>
<feature type="transmembrane region" description="Helical" evidence="7">
    <location>
        <begin position="18"/>
        <end position="34"/>
    </location>
</feature>
<evidence type="ECO:0000259" key="8">
    <source>
        <dbReference type="PROSITE" id="PS51202"/>
    </source>
</evidence>
<dbReference type="Pfam" id="PF03600">
    <property type="entry name" value="CitMHS"/>
    <property type="match status" value="1"/>
</dbReference>
<feature type="transmembrane region" description="Helical" evidence="7">
    <location>
        <begin position="227"/>
        <end position="249"/>
    </location>
</feature>
<dbReference type="AlphaFoldDB" id="A0A7V2WUY6"/>
<dbReference type="EMBL" id="DRMS01000260">
    <property type="protein sequence ID" value="HFC92543.1"/>
    <property type="molecule type" value="Genomic_DNA"/>
</dbReference>
<sequence length="657" mass="71361">MTKQQFRTITKELIKKRLASVAIFIMMALFLAYKEPTIEIAWVTAILLLTIYLFAFEIVDVDIAAVSIMVALGLTSLIYPIMGLDKPLVDPNHLFDGFSSNAVMSIIAVMIIGAGLDKTGIMSKVAAFILNVGGTSEKRIIPIVSSTVAFISSFMQNVGATALFLPVVARISARSGLPMSRLLMPMGFCAILGGTVTMVGSSPLILLNDLILTSNTALPADQQMTTWGLFSVTPIGLALVITGVFYFIVAGRFVLPSSNSESGATGSDAMKYFHDVYDIDYELFEVVVTDDSPIIDHHLDDIETVYKVRIIATKLLGQETRVGPGALDRDTGIQPGMVLGVVAEPTDLDRFIEKFDLKRRDELRTFSEALSSTKAGIAEIVIPPRSKLIGKSARDVWMRKSYGIAMVGLHRNGETMHEGDDIRNIPLHSGDTLVVHTTWETLMRLENDSNFVVITTEYPREELRPHKVLWAGIFFSIALFMVLFTEIRLSIALLTGALGMVLSGVLKIDEAYEAVSWKTVFLLASLIPLGLAVEQTGTAKWIADQTLAVVGDMPIWVIQLSIAVLATFFTLVMSNVGATVLLVPLAVNIAIGVGADPALFALIVAIATSNSFLIPTHQVNALIMGPGGYRVPDFLRAGSIMTLLFLVVLIGMLNLLY</sequence>
<keyword evidence="4" id="KW-0677">Repeat</keyword>
<dbReference type="GO" id="GO:0006813">
    <property type="term" value="P:potassium ion transport"/>
    <property type="evidence" value="ECO:0007669"/>
    <property type="project" value="InterPro"/>
</dbReference>
<dbReference type="GO" id="GO:0005886">
    <property type="term" value="C:plasma membrane"/>
    <property type="evidence" value="ECO:0007669"/>
    <property type="project" value="TreeGrafter"/>
</dbReference>
<name>A0A7V2WUY6_LEUMU</name>
<evidence type="ECO:0000256" key="4">
    <source>
        <dbReference type="ARBA" id="ARBA00022737"/>
    </source>
</evidence>
<keyword evidence="2" id="KW-0813">Transport</keyword>
<dbReference type="PANTHER" id="PTHR43652:SF2">
    <property type="entry name" value="BASIC AMINO ACID ANTIPORTER YFCC-RELATED"/>
    <property type="match status" value="1"/>
</dbReference>
<feature type="transmembrane region" description="Helical" evidence="7">
    <location>
        <begin position="553"/>
        <end position="573"/>
    </location>
</feature>
<feature type="transmembrane region" description="Helical" evidence="7">
    <location>
        <begin position="40"/>
        <end position="56"/>
    </location>
</feature>
<feature type="transmembrane region" description="Helical" evidence="7">
    <location>
        <begin position="491"/>
        <end position="508"/>
    </location>
</feature>
<proteinExistence type="predicted"/>
<dbReference type="PANTHER" id="PTHR43652">
    <property type="entry name" value="BASIC AMINO ACID ANTIPORTER YFCC-RELATED"/>
    <property type="match status" value="1"/>
</dbReference>
<dbReference type="InterPro" id="IPR006037">
    <property type="entry name" value="RCK_C"/>
</dbReference>
<gene>
    <name evidence="9" type="ORF">ENJ51_06995</name>
</gene>
<dbReference type="InterPro" id="IPR051679">
    <property type="entry name" value="DASS-Related_Transporters"/>
</dbReference>
<evidence type="ECO:0000256" key="3">
    <source>
        <dbReference type="ARBA" id="ARBA00022692"/>
    </source>
</evidence>
<feature type="domain" description="RCK C-terminal" evidence="8">
    <location>
        <begin position="365"/>
        <end position="451"/>
    </location>
</feature>
<accession>A0A7V2WUY6</accession>
<dbReference type="Pfam" id="PF02080">
    <property type="entry name" value="TrkA_C"/>
    <property type="match status" value="1"/>
</dbReference>
<feature type="transmembrane region" description="Helical" evidence="7">
    <location>
        <begin position="515"/>
        <end position="533"/>
    </location>
</feature>
<comment type="subcellular location">
    <subcellularLocation>
        <location evidence="1">Membrane</location>
        <topology evidence="1">Multi-pass membrane protein</topology>
    </subcellularLocation>
</comment>
<feature type="transmembrane region" description="Helical" evidence="7">
    <location>
        <begin position="585"/>
        <end position="614"/>
    </location>
</feature>
<dbReference type="Gene3D" id="3.30.70.1450">
    <property type="entry name" value="Regulator of K+ conductance, C-terminal domain"/>
    <property type="match status" value="2"/>
</dbReference>
<reference evidence="9" key="1">
    <citation type="journal article" date="2020" name="mSystems">
        <title>Genome- and Community-Level Interaction Insights into Carbon Utilization and Element Cycling Functions of Hydrothermarchaeota in Hydrothermal Sediment.</title>
        <authorList>
            <person name="Zhou Z."/>
            <person name="Liu Y."/>
            <person name="Xu W."/>
            <person name="Pan J."/>
            <person name="Luo Z.H."/>
            <person name="Li M."/>
        </authorList>
    </citation>
    <scope>NUCLEOTIDE SEQUENCE [LARGE SCALE GENOMIC DNA]</scope>
    <source>
        <strain evidence="9">HyVt-493</strain>
    </source>
</reference>
<feature type="transmembrane region" description="Helical" evidence="7">
    <location>
        <begin position="634"/>
        <end position="656"/>
    </location>
</feature>
<protein>
    <submittedName>
        <fullName evidence="9">SLC13 family permease</fullName>
    </submittedName>
</protein>
<dbReference type="Proteomes" id="UP000885750">
    <property type="component" value="Unassembled WGS sequence"/>
</dbReference>
<feature type="transmembrane region" description="Helical" evidence="7">
    <location>
        <begin position="63"/>
        <end position="82"/>
    </location>
</feature>
<feature type="transmembrane region" description="Helical" evidence="7">
    <location>
        <begin position="182"/>
        <end position="207"/>
    </location>
</feature>
<comment type="caution">
    <text evidence="9">The sequence shown here is derived from an EMBL/GenBank/DDBJ whole genome shotgun (WGS) entry which is preliminary data.</text>
</comment>
<evidence type="ECO:0000313" key="9">
    <source>
        <dbReference type="EMBL" id="HFC92543.1"/>
    </source>
</evidence>
<evidence type="ECO:0000256" key="5">
    <source>
        <dbReference type="ARBA" id="ARBA00022989"/>
    </source>
</evidence>
<dbReference type="PROSITE" id="PS51202">
    <property type="entry name" value="RCK_C"/>
    <property type="match status" value="2"/>
</dbReference>
<evidence type="ECO:0000256" key="1">
    <source>
        <dbReference type="ARBA" id="ARBA00004141"/>
    </source>
</evidence>
<evidence type="ECO:0000256" key="2">
    <source>
        <dbReference type="ARBA" id="ARBA00022448"/>
    </source>
</evidence>